<dbReference type="Proteomes" id="UP000663889">
    <property type="component" value="Unassembled WGS sequence"/>
</dbReference>
<keyword evidence="2 6" id="KW-0812">Transmembrane</keyword>
<reference evidence="7" key="1">
    <citation type="submission" date="2021-02" db="EMBL/GenBank/DDBJ databases">
        <authorList>
            <person name="Nowell W R."/>
        </authorList>
    </citation>
    <scope>NUCLEOTIDE SEQUENCE</scope>
</reference>
<proteinExistence type="predicted"/>
<evidence type="ECO:0008006" key="9">
    <source>
        <dbReference type="Google" id="ProtNLM"/>
    </source>
</evidence>
<feature type="region of interest" description="Disordered" evidence="5">
    <location>
        <begin position="297"/>
        <end position="444"/>
    </location>
</feature>
<accession>A0A814ISU3</accession>
<feature type="compositionally biased region" description="Basic and acidic residues" evidence="5">
    <location>
        <begin position="420"/>
        <end position="440"/>
    </location>
</feature>
<dbReference type="InterPro" id="IPR018499">
    <property type="entry name" value="Tetraspanin/Peripherin"/>
</dbReference>
<feature type="transmembrane region" description="Helical" evidence="6">
    <location>
        <begin position="12"/>
        <end position="33"/>
    </location>
</feature>
<evidence type="ECO:0000256" key="6">
    <source>
        <dbReference type="SAM" id="Phobius"/>
    </source>
</evidence>
<dbReference type="InterPro" id="IPR008952">
    <property type="entry name" value="Tetraspanin_EC2_sf"/>
</dbReference>
<name>A0A814ISU3_9BILA</name>
<feature type="transmembrane region" description="Helical" evidence="6">
    <location>
        <begin position="189"/>
        <end position="215"/>
    </location>
</feature>
<evidence type="ECO:0000313" key="7">
    <source>
        <dbReference type="EMBL" id="CAF1030036.1"/>
    </source>
</evidence>
<feature type="compositionally biased region" description="Low complexity" evidence="5">
    <location>
        <begin position="526"/>
        <end position="540"/>
    </location>
</feature>
<dbReference type="Gene3D" id="1.10.1450.10">
    <property type="entry name" value="Tetraspanin"/>
    <property type="match status" value="1"/>
</dbReference>
<evidence type="ECO:0000313" key="8">
    <source>
        <dbReference type="Proteomes" id="UP000663889"/>
    </source>
</evidence>
<feature type="compositionally biased region" description="Low complexity" evidence="5">
    <location>
        <begin position="494"/>
        <end position="515"/>
    </location>
</feature>
<feature type="region of interest" description="Disordered" evidence="5">
    <location>
        <begin position="579"/>
        <end position="607"/>
    </location>
</feature>
<organism evidence="7 8">
    <name type="scientific">Rotaria sordida</name>
    <dbReference type="NCBI Taxonomy" id="392033"/>
    <lineage>
        <taxon>Eukaryota</taxon>
        <taxon>Metazoa</taxon>
        <taxon>Spiralia</taxon>
        <taxon>Gnathifera</taxon>
        <taxon>Rotifera</taxon>
        <taxon>Eurotatoria</taxon>
        <taxon>Bdelloidea</taxon>
        <taxon>Philodinida</taxon>
        <taxon>Philodinidae</taxon>
        <taxon>Rotaria</taxon>
    </lineage>
</organism>
<comment type="subcellular location">
    <subcellularLocation>
        <location evidence="1">Membrane</location>
        <topology evidence="1">Multi-pass membrane protein</topology>
    </subcellularLocation>
</comment>
<dbReference type="EMBL" id="CAJNOU010000552">
    <property type="protein sequence ID" value="CAF1030036.1"/>
    <property type="molecule type" value="Genomic_DNA"/>
</dbReference>
<dbReference type="GO" id="GO:0016020">
    <property type="term" value="C:membrane"/>
    <property type="evidence" value="ECO:0007669"/>
    <property type="project" value="UniProtKB-SubCell"/>
</dbReference>
<comment type="caution">
    <text evidence="7">The sequence shown here is derived from an EMBL/GenBank/DDBJ whole genome shotgun (WGS) entry which is preliminary data.</text>
</comment>
<feature type="region of interest" description="Disordered" evidence="5">
    <location>
        <begin position="485"/>
        <end position="544"/>
    </location>
</feature>
<sequence length="607" mass="69278">MNISIFKFINKLALVILCIIGIIELTLAFWTVLDHRYKVLAYNLADVGFIDLWILRYLSMCLFASSIIILVMCLILTWGLYSTHVFIFISSTMITLVIIAEFIISIITFTSKFQTILTLQEQLPKLVITYRQGNDERASRGLDILQSTFHCCGSDGRLSYQNNVPQRCNKYSTGCVIRTMFFLDSCMGVLASILLLFSLIKLLIVIYFYSFLCIYQRYRQKHPKNKSHLINESHHWHHSSSSESSSTDNLPKKILLSSVMTNQDKITNHDNEYVEKRRIVLNEYDSQSQNKRGQNAAMILPPAPRPPPPLPKKLPMIKNRRKIGRDDDNDNDSAPPYEQHMSRKLSSISEKSERTETDDSEPDILRIKQYNPKRKAIITAVNQKQKQQQQPPPPPLPKKLPMIKNRRKIGRDDDNDNDSGVERSSSEKSFEDQNTNKRYSDILPSINTNTNVKITKNKSNDKPRPTLSFSNVFVTSISQCDIRGQSQNDEIKKPLTTSPSTSSSLSDQLLLTDVTIPKPILKKSNQQSSPPSDQDRIPPSYHDQKKLSSIINSKSYVKLAEPYFNSNSKKIPITYKTKNPLLHNIPKPAPRPSLKQSSTAKKDESLV</sequence>
<evidence type="ECO:0000256" key="1">
    <source>
        <dbReference type="ARBA" id="ARBA00004141"/>
    </source>
</evidence>
<dbReference type="Pfam" id="PF00335">
    <property type="entry name" value="Tetraspanin"/>
    <property type="match status" value="1"/>
</dbReference>
<protein>
    <recommendedName>
        <fullName evidence="9">Tetraspanin</fullName>
    </recommendedName>
</protein>
<evidence type="ECO:0000256" key="5">
    <source>
        <dbReference type="SAM" id="MobiDB-lite"/>
    </source>
</evidence>
<evidence type="ECO:0000256" key="2">
    <source>
        <dbReference type="ARBA" id="ARBA00022692"/>
    </source>
</evidence>
<feature type="transmembrane region" description="Helical" evidence="6">
    <location>
        <begin position="53"/>
        <end position="78"/>
    </location>
</feature>
<feature type="compositionally biased region" description="Pro residues" evidence="5">
    <location>
        <begin position="301"/>
        <end position="312"/>
    </location>
</feature>
<feature type="transmembrane region" description="Helical" evidence="6">
    <location>
        <begin position="85"/>
        <end position="109"/>
    </location>
</feature>
<dbReference type="SUPFAM" id="SSF48652">
    <property type="entry name" value="Tetraspanin"/>
    <property type="match status" value="1"/>
</dbReference>
<keyword evidence="4 6" id="KW-0472">Membrane</keyword>
<keyword evidence="3 6" id="KW-1133">Transmembrane helix</keyword>
<dbReference type="AlphaFoldDB" id="A0A814ISU3"/>
<evidence type="ECO:0000256" key="4">
    <source>
        <dbReference type="ARBA" id="ARBA00023136"/>
    </source>
</evidence>
<evidence type="ECO:0000256" key="3">
    <source>
        <dbReference type="ARBA" id="ARBA00022989"/>
    </source>
</evidence>
<gene>
    <name evidence="7" type="ORF">SEV965_LOCUS12261</name>
</gene>